<dbReference type="Proteomes" id="UP000887576">
    <property type="component" value="Unplaced"/>
</dbReference>
<proteinExistence type="predicted"/>
<evidence type="ECO:0000313" key="2">
    <source>
        <dbReference type="WBParaSite" id="JU765_v2.g15900.t1"/>
    </source>
</evidence>
<name>A0AC34QF55_9BILA</name>
<sequence length="115" mass="13552">MNFLLLFVGLFLLTGLDKVNGATLRKRKRIHYSEDVEANADTLIYQPKTYKYYQNTQQHYPIQQQPVYYYPQYQPVYYQQPTYYYPTYSYPSYGSGGGFGFNFCLACFGFGFGKK</sequence>
<accession>A0AC34QF55</accession>
<reference evidence="2" key="1">
    <citation type="submission" date="2022-11" db="UniProtKB">
        <authorList>
            <consortium name="WormBaseParasite"/>
        </authorList>
    </citation>
    <scope>IDENTIFICATION</scope>
</reference>
<organism evidence="1 2">
    <name type="scientific">Panagrolaimus sp. JU765</name>
    <dbReference type="NCBI Taxonomy" id="591449"/>
    <lineage>
        <taxon>Eukaryota</taxon>
        <taxon>Metazoa</taxon>
        <taxon>Ecdysozoa</taxon>
        <taxon>Nematoda</taxon>
        <taxon>Chromadorea</taxon>
        <taxon>Rhabditida</taxon>
        <taxon>Tylenchina</taxon>
        <taxon>Panagrolaimomorpha</taxon>
        <taxon>Panagrolaimoidea</taxon>
        <taxon>Panagrolaimidae</taxon>
        <taxon>Panagrolaimus</taxon>
    </lineage>
</organism>
<dbReference type="WBParaSite" id="JU765_v2.g15900.t1">
    <property type="protein sequence ID" value="JU765_v2.g15900.t1"/>
    <property type="gene ID" value="JU765_v2.g15900"/>
</dbReference>
<evidence type="ECO:0000313" key="1">
    <source>
        <dbReference type="Proteomes" id="UP000887576"/>
    </source>
</evidence>
<protein>
    <submittedName>
        <fullName evidence="2">Uncharacterized protein</fullName>
    </submittedName>
</protein>